<comment type="caution">
    <text evidence="1">The sequence shown here is derived from an EMBL/GenBank/DDBJ whole genome shotgun (WGS) entry which is preliminary data.</text>
</comment>
<dbReference type="AlphaFoldDB" id="A0A644W9U9"/>
<dbReference type="SUPFAM" id="SSF52833">
    <property type="entry name" value="Thioredoxin-like"/>
    <property type="match status" value="1"/>
</dbReference>
<dbReference type="Gene3D" id="3.40.30.10">
    <property type="entry name" value="Glutaredoxin"/>
    <property type="match status" value="1"/>
</dbReference>
<protein>
    <submittedName>
        <fullName evidence="1">Uncharacterized protein</fullName>
    </submittedName>
</protein>
<dbReference type="InterPro" id="IPR036249">
    <property type="entry name" value="Thioredoxin-like_sf"/>
</dbReference>
<accession>A0A644W9U9</accession>
<organism evidence="1">
    <name type="scientific">bioreactor metagenome</name>
    <dbReference type="NCBI Taxonomy" id="1076179"/>
    <lineage>
        <taxon>unclassified sequences</taxon>
        <taxon>metagenomes</taxon>
        <taxon>ecological metagenomes</taxon>
    </lineage>
</organism>
<name>A0A644W9U9_9ZZZZ</name>
<dbReference type="PANTHER" id="PTHR30041:SF8">
    <property type="entry name" value="PROTEIN YFFB"/>
    <property type="match status" value="1"/>
</dbReference>
<sequence length="141" mass="16035">MPLTAKAAGFLAFFLCLLYYNRIYKEPGVAMIQIIGTRKCKETAKALRACKERTIAFQFVDLAERELSAGEWKSLFTASDPLSLLDSESSYYKKQGYAFREFDAREELVEHPALLKTPILRCKGRVHVGFDLSVLMEWGAQ</sequence>
<dbReference type="PANTHER" id="PTHR30041">
    <property type="entry name" value="ARSENATE REDUCTASE"/>
    <property type="match status" value="1"/>
</dbReference>
<gene>
    <name evidence="1" type="ORF">SDC9_46583</name>
</gene>
<evidence type="ECO:0000313" key="1">
    <source>
        <dbReference type="EMBL" id="MPM00359.1"/>
    </source>
</evidence>
<dbReference type="PROSITE" id="PS51353">
    <property type="entry name" value="ARSC"/>
    <property type="match status" value="1"/>
</dbReference>
<dbReference type="EMBL" id="VSSQ01000725">
    <property type="protein sequence ID" value="MPM00359.1"/>
    <property type="molecule type" value="Genomic_DNA"/>
</dbReference>
<proteinExistence type="predicted"/>
<reference evidence="1" key="1">
    <citation type="submission" date="2019-08" db="EMBL/GenBank/DDBJ databases">
        <authorList>
            <person name="Kucharzyk K."/>
            <person name="Murdoch R.W."/>
            <person name="Higgins S."/>
            <person name="Loffler F."/>
        </authorList>
    </citation>
    <scope>NUCLEOTIDE SEQUENCE</scope>
</reference>
<dbReference type="Pfam" id="PF03960">
    <property type="entry name" value="ArsC"/>
    <property type="match status" value="1"/>
</dbReference>
<dbReference type="InterPro" id="IPR006660">
    <property type="entry name" value="Arsenate_reductase-like"/>
</dbReference>